<dbReference type="InterPro" id="IPR013154">
    <property type="entry name" value="ADH-like_N"/>
</dbReference>
<keyword evidence="2" id="KW-0560">Oxidoreductase</keyword>
<dbReference type="RefSeq" id="WP_121804249.1">
    <property type="nucleotide sequence ID" value="NZ_RDBE01000001.1"/>
</dbReference>
<dbReference type="Pfam" id="PF08240">
    <property type="entry name" value="ADH_N"/>
    <property type="match status" value="1"/>
</dbReference>
<evidence type="ECO:0000313" key="4">
    <source>
        <dbReference type="EMBL" id="RLV50568.1"/>
    </source>
</evidence>
<reference evidence="4 5" key="1">
    <citation type="submission" date="2018-10" db="EMBL/GenBank/DDBJ databases">
        <title>Marmoricola sp. 4Q3S-7 whole genome shotgun sequence.</title>
        <authorList>
            <person name="Li F."/>
        </authorList>
    </citation>
    <scope>NUCLEOTIDE SEQUENCE [LARGE SCALE GENOMIC DNA]</scope>
    <source>
        <strain evidence="4 5">4Q3S-7</strain>
    </source>
</reference>
<dbReference type="SMART" id="SM00829">
    <property type="entry name" value="PKS_ER"/>
    <property type="match status" value="1"/>
</dbReference>
<evidence type="ECO:0000256" key="2">
    <source>
        <dbReference type="ARBA" id="ARBA00023002"/>
    </source>
</evidence>
<dbReference type="InterPro" id="IPR011032">
    <property type="entry name" value="GroES-like_sf"/>
</dbReference>
<evidence type="ECO:0000256" key="1">
    <source>
        <dbReference type="ARBA" id="ARBA00022857"/>
    </source>
</evidence>
<dbReference type="EMBL" id="RDBE01000001">
    <property type="protein sequence ID" value="RLV50568.1"/>
    <property type="molecule type" value="Genomic_DNA"/>
</dbReference>
<comment type="caution">
    <text evidence="4">The sequence shown here is derived from an EMBL/GenBank/DDBJ whole genome shotgun (WGS) entry which is preliminary data.</text>
</comment>
<dbReference type="GO" id="GO:0070402">
    <property type="term" value="F:NADPH binding"/>
    <property type="evidence" value="ECO:0007669"/>
    <property type="project" value="TreeGrafter"/>
</dbReference>
<sequence length="325" mass="33777">MRAVVHHTFAEPETVLVVEQRPMPEPGEGEVRIRTVLSPIHQHDLWTVRGTYGFKPELPAASGTEALGVVDTLGPGVEGLEVGQRVVSSATFGVWAEYVIAPAAGLLPVPDGVPDEAAAQLVAMPFSAISLLHSLDLPAGSWLVQNAANGAVGRIVAQLAAARGLHVVGLVRRSAAVAELAEQGIEGIVATDAEDWREQVAALTGGAPLVAGVDSLGGRASGEVLSVLADDATLVAFGAMNSPVMEIGSGDLIFKQATVKGFWGARVSRELEPAVRAALLRELVERVAAGELTLPVAAVHPFEEVADAVRATQQPGRVGKVLLRP</sequence>
<dbReference type="InterPro" id="IPR020843">
    <property type="entry name" value="ER"/>
</dbReference>
<keyword evidence="1" id="KW-0521">NADP</keyword>
<dbReference type="OrthoDB" id="9792162at2"/>
<dbReference type="InterPro" id="IPR013149">
    <property type="entry name" value="ADH-like_C"/>
</dbReference>
<dbReference type="InterPro" id="IPR036291">
    <property type="entry name" value="NAD(P)-bd_dom_sf"/>
</dbReference>
<protein>
    <submittedName>
        <fullName evidence="4">NADPH:quinone oxidoreductase</fullName>
    </submittedName>
</protein>
<proteinExistence type="predicted"/>
<keyword evidence="5" id="KW-1185">Reference proteome</keyword>
<dbReference type="Gene3D" id="3.90.180.10">
    <property type="entry name" value="Medium-chain alcohol dehydrogenases, catalytic domain"/>
    <property type="match status" value="1"/>
</dbReference>
<name>A0A3L8P846_9ACTN</name>
<dbReference type="AlphaFoldDB" id="A0A3L8P846"/>
<dbReference type="Pfam" id="PF00107">
    <property type="entry name" value="ADH_zinc_N"/>
    <property type="match status" value="1"/>
</dbReference>
<evidence type="ECO:0000313" key="5">
    <source>
        <dbReference type="Proteomes" id="UP000281708"/>
    </source>
</evidence>
<dbReference type="PANTHER" id="PTHR48106:SF2">
    <property type="entry name" value="ZN2+-BINDING DEHYDROGENASE"/>
    <property type="match status" value="1"/>
</dbReference>
<dbReference type="CDD" id="cd08292">
    <property type="entry name" value="ETR_like_2"/>
    <property type="match status" value="1"/>
</dbReference>
<organism evidence="4 5">
    <name type="scientific">Nocardioides mangrovicus</name>
    <dbReference type="NCBI Taxonomy" id="2478913"/>
    <lineage>
        <taxon>Bacteria</taxon>
        <taxon>Bacillati</taxon>
        <taxon>Actinomycetota</taxon>
        <taxon>Actinomycetes</taxon>
        <taxon>Propionibacteriales</taxon>
        <taxon>Nocardioidaceae</taxon>
        <taxon>Nocardioides</taxon>
    </lineage>
</organism>
<dbReference type="GO" id="GO:0016651">
    <property type="term" value="F:oxidoreductase activity, acting on NAD(P)H"/>
    <property type="evidence" value="ECO:0007669"/>
    <property type="project" value="TreeGrafter"/>
</dbReference>
<feature type="domain" description="Enoyl reductase (ER)" evidence="3">
    <location>
        <begin position="13"/>
        <end position="323"/>
    </location>
</feature>
<dbReference type="SUPFAM" id="SSF51735">
    <property type="entry name" value="NAD(P)-binding Rossmann-fold domains"/>
    <property type="match status" value="1"/>
</dbReference>
<dbReference type="PANTHER" id="PTHR48106">
    <property type="entry name" value="QUINONE OXIDOREDUCTASE PIG3-RELATED"/>
    <property type="match status" value="1"/>
</dbReference>
<gene>
    <name evidence="4" type="ORF">D9V37_00890</name>
</gene>
<evidence type="ECO:0000259" key="3">
    <source>
        <dbReference type="SMART" id="SM00829"/>
    </source>
</evidence>
<dbReference type="Proteomes" id="UP000281708">
    <property type="component" value="Unassembled WGS sequence"/>
</dbReference>
<dbReference type="Gene3D" id="3.40.50.720">
    <property type="entry name" value="NAD(P)-binding Rossmann-like Domain"/>
    <property type="match status" value="1"/>
</dbReference>
<accession>A0A3L8P846</accession>
<dbReference type="SUPFAM" id="SSF50129">
    <property type="entry name" value="GroES-like"/>
    <property type="match status" value="1"/>
</dbReference>